<dbReference type="RefSeq" id="WP_061975425.1">
    <property type="nucleotide sequence ID" value="NZ_CP126109.1"/>
</dbReference>
<feature type="compositionally biased region" description="Basic and acidic residues" evidence="9">
    <location>
        <begin position="48"/>
        <end position="62"/>
    </location>
</feature>
<evidence type="ECO:0000256" key="5">
    <source>
        <dbReference type="ARBA" id="ARBA00022927"/>
    </source>
</evidence>
<accession>A0A0V8IYB4</accession>
<keyword evidence="2" id="KW-0813">Transport</keyword>
<comment type="subcellular location">
    <subcellularLocation>
        <location evidence="1">Cell membrane</location>
        <topology evidence="1">Single-pass membrane protein</topology>
    </subcellularLocation>
</comment>
<evidence type="ECO:0000256" key="4">
    <source>
        <dbReference type="ARBA" id="ARBA00022692"/>
    </source>
</evidence>
<reference evidence="10 11" key="1">
    <citation type="journal article" date="2014" name="Antonie Van Leeuwenhoek">
        <title>Fictibacillus enclensis sp. nov., isolated from marine sediment.</title>
        <authorList>
            <person name="Dastager S.G."/>
            <person name="Mawlankar R."/>
            <person name="Srinivasan K."/>
            <person name="Tang S.K."/>
            <person name="Lee J.C."/>
            <person name="Ramana V.V."/>
            <person name="Shouche Y.S."/>
        </authorList>
    </citation>
    <scope>NUCLEOTIDE SEQUENCE [LARGE SCALE GENOMIC DNA]</scope>
    <source>
        <strain evidence="10 11">NIO-1003</strain>
    </source>
</reference>
<dbReference type="NCBIfam" id="TIGR01411">
    <property type="entry name" value="tatAE"/>
    <property type="match status" value="1"/>
</dbReference>
<evidence type="ECO:0000256" key="3">
    <source>
        <dbReference type="ARBA" id="ARBA00022475"/>
    </source>
</evidence>
<evidence type="ECO:0000313" key="10">
    <source>
        <dbReference type="EMBL" id="KSU79734.1"/>
    </source>
</evidence>
<feature type="region of interest" description="Disordered" evidence="9">
    <location>
        <begin position="37"/>
        <end position="62"/>
    </location>
</feature>
<evidence type="ECO:0000256" key="2">
    <source>
        <dbReference type="ARBA" id="ARBA00022448"/>
    </source>
</evidence>
<keyword evidence="6" id="KW-1133">Transmembrane helix</keyword>
<dbReference type="PANTHER" id="PTHR42982">
    <property type="entry name" value="SEC-INDEPENDENT PROTEIN TRANSLOCASE PROTEIN TATA"/>
    <property type="match status" value="1"/>
</dbReference>
<dbReference type="PANTHER" id="PTHR42982:SF1">
    <property type="entry name" value="SEC-INDEPENDENT PROTEIN TRANSLOCASE PROTEIN TATA"/>
    <property type="match status" value="1"/>
</dbReference>
<dbReference type="Pfam" id="PF02416">
    <property type="entry name" value="TatA_B_E"/>
    <property type="match status" value="1"/>
</dbReference>
<evidence type="ECO:0000256" key="7">
    <source>
        <dbReference type="ARBA" id="ARBA00023010"/>
    </source>
</evidence>
<evidence type="ECO:0000313" key="11">
    <source>
        <dbReference type="Proteomes" id="UP000054099"/>
    </source>
</evidence>
<dbReference type="GO" id="GO:0005886">
    <property type="term" value="C:plasma membrane"/>
    <property type="evidence" value="ECO:0007669"/>
    <property type="project" value="UniProtKB-SubCell"/>
</dbReference>
<gene>
    <name evidence="10" type="ORF">AS030_20995</name>
</gene>
<protein>
    <submittedName>
        <fullName evidence="10">Preprotein translocase subunit TatA</fullName>
    </submittedName>
</protein>
<dbReference type="InterPro" id="IPR006312">
    <property type="entry name" value="TatA/E"/>
</dbReference>
<evidence type="ECO:0000256" key="6">
    <source>
        <dbReference type="ARBA" id="ARBA00022989"/>
    </source>
</evidence>
<dbReference type="EMBL" id="LNQN01000008">
    <property type="protein sequence ID" value="KSU79734.1"/>
    <property type="molecule type" value="Genomic_DNA"/>
</dbReference>
<comment type="caution">
    <text evidence="10">The sequence shown here is derived from an EMBL/GenBank/DDBJ whole genome shotgun (WGS) entry which is preliminary data.</text>
</comment>
<dbReference type="GO" id="GO:0043953">
    <property type="term" value="P:protein transport by the Tat complex"/>
    <property type="evidence" value="ECO:0007669"/>
    <property type="project" value="InterPro"/>
</dbReference>
<evidence type="ECO:0000256" key="1">
    <source>
        <dbReference type="ARBA" id="ARBA00004162"/>
    </source>
</evidence>
<sequence length="62" mass="6688">MIGTGSAIVIAAAALVMFGPKKLPELGRAAGRTLREFKNATQGLMDDDDKKEKESSKTHEQK</sequence>
<dbReference type="Gene3D" id="1.20.5.3310">
    <property type="match status" value="1"/>
</dbReference>
<dbReference type="InterPro" id="IPR003369">
    <property type="entry name" value="TatA/B/E"/>
</dbReference>
<name>A0A0V8IYB4_9BACL</name>
<dbReference type="NCBIfam" id="NF011430">
    <property type="entry name" value="PRK14861.1"/>
    <property type="match status" value="1"/>
</dbReference>
<evidence type="ECO:0000256" key="9">
    <source>
        <dbReference type="SAM" id="MobiDB-lite"/>
    </source>
</evidence>
<evidence type="ECO:0000256" key="8">
    <source>
        <dbReference type="ARBA" id="ARBA00023136"/>
    </source>
</evidence>
<dbReference type="AlphaFoldDB" id="A0A0V8IYB4"/>
<keyword evidence="11" id="KW-1185">Reference proteome</keyword>
<keyword evidence="7" id="KW-0811">Translocation</keyword>
<proteinExistence type="predicted"/>
<keyword evidence="5" id="KW-0653">Protein transport</keyword>
<keyword evidence="3" id="KW-1003">Cell membrane</keyword>
<dbReference type="OrthoDB" id="9800908at2"/>
<organism evidence="10 11">
    <name type="scientific">Fictibacillus enclensis</name>
    <dbReference type="NCBI Taxonomy" id="1017270"/>
    <lineage>
        <taxon>Bacteria</taxon>
        <taxon>Bacillati</taxon>
        <taxon>Bacillota</taxon>
        <taxon>Bacilli</taxon>
        <taxon>Bacillales</taxon>
        <taxon>Fictibacillaceae</taxon>
        <taxon>Fictibacillus</taxon>
    </lineage>
</organism>
<dbReference type="Proteomes" id="UP000054099">
    <property type="component" value="Unassembled WGS sequence"/>
</dbReference>
<keyword evidence="4" id="KW-0812">Transmembrane</keyword>
<keyword evidence="8" id="KW-0472">Membrane</keyword>